<accession>A0A9X3CWW0</accession>
<dbReference type="InterPro" id="IPR058240">
    <property type="entry name" value="rSAM_sf"/>
</dbReference>
<keyword evidence="8 9" id="KW-0411">Iron-sulfur</keyword>
<evidence type="ECO:0000313" key="11">
    <source>
        <dbReference type="EMBL" id="MCX2838165.1"/>
    </source>
</evidence>
<dbReference type="SFLD" id="SFLDS00029">
    <property type="entry name" value="Radical_SAM"/>
    <property type="match status" value="1"/>
</dbReference>
<comment type="caution">
    <text evidence="11">The sequence shown here is derived from an EMBL/GenBank/DDBJ whole genome shotgun (WGS) entry which is preliminary data.</text>
</comment>
<dbReference type="SUPFAM" id="SSF102114">
    <property type="entry name" value="Radical SAM enzymes"/>
    <property type="match status" value="1"/>
</dbReference>
<evidence type="ECO:0000256" key="7">
    <source>
        <dbReference type="ARBA" id="ARBA00023004"/>
    </source>
</evidence>
<gene>
    <name evidence="11" type="primary">pflA</name>
    <name evidence="11" type="ORF">OQ279_08350</name>
</gene>
<evidence type="ECO:0000256" key="6">
    <source>
        <dbReference type="ARBA" id="ARBA00023002"/>
    </source>
</evidence>
<evidence type="ECO:0000256" key="1">
    <source>
        <dbReference type="ARBA" id="ARBA00002918"/>
    </source>
</evidence>
<protein>
    <recommendedName>
        <fullName evidence="9">Pyruvate formate-lyase-activating enzyme</fullName>
        <ecNumber evidence="9">1.97.1.4</ecNumber>
    </recommendedName>
</protein>
<dbReference type="PANTHER" id="PTHR30352">
    <property type="entry name" value="PYRUVATE FORMATE-LYASE-ACTIVATING ENZYME"/>
    <property type="match status" value="1"/>
</dbReference>
<evidence type="ECO:0000259" key="10">
    <source>
        <dbReference type="PROSITE" id="PS51918"/>
    </source>
</evidence>
<name>A0A9X3CWW0_9FLAO</name>
<keyword evidence="5 9" id="KW-0479">Metal-binding</keyword>
<dbReference type="PANTHER" id="PTHR30352:SF5">
    <property type="entry name" value="PYRUVATE FORMATE-LYASE 1-ACTIVATING ENZYME"/>
    <property type="match status" value="1"/>
</dbReference>
<dbReference type="GO" id="GO:0046872">
    <property type="term" value="F:metal ion binding"/>
    <property type="evidence" value="ECO:0007669"/>
    <property type="project" value="UniProtKB-UniRule"/>
</dbReference>
<comment type="function">
    <text evidence="1">Activation of pyruvate formate-lyase 1 under anaerobic conditions by generation of an organic free radical, using S-adenosylmethionine and reduced flavodoxin as cosubstrates to produce 5'-deoxy-adenosine.</text>
</comment>
<organism evidence="11 12">
    <name type="scientific">Salinimicrobium profundisediminis</name>
    <dbReference type="NCBI Taxonomy" id="2994553"/>
    <lineage>
        <taxon>Bacteria</taxon>
        <taxon>Pseudomonadati</taxon>
        <taxon>Bacteroidota</taxon>
        <taxon>Flavobacteriia</taxon>
        <taxon>Flavobacteriales</taxon>
        <taxon>Flavobacteriaceae</taxon>
        <taxon>Salinimicrobium</taxon>
    </lineage>
</organism>
<dbReference type="AlphaFoldDB" id="A0A9X3CWW0"/>
<dbReference type="InterPro" id="IPR001989">
    <property type="entry name" value="Radical_activat_CS"/>
</dbReference>
<dbReference type="InterPro" id="IPR012839">
    <property type="entry name" value="Organic_radical_activase"/>
</dbReference>
<sequence>MIKDGSLVKQEVAQLNAPDSEQLRVHSIESFGTHDGPGIRMVVFVQGCQFRCLYCANPDTMDVKGGHFLDLDEIVARAVKQKPYFRDKGGVTVSGGEPLLQRAILKKLFDRLHDENINTVLDSNGRVIDQQAKDLLDVTDLLMLDVKHFNNEWHKKLTGLSNVSTFKIAEYRESTGKPMWLRYVLVPGWSDQEEHLHELGRHFKDYKSIERVEILPYHQLGVHKWEALGMEYKLKDVSPPNAETLENAASIFRKYFREVRVN</sequence>
<comment type="cofactor">
    <cofactor evidence="9">
        <name>[4Fe-4S] cluster</name>
        <dbReference type="ChEBI" id="CHEBI:49883"/>
    </cofactor>
    <text evidence="9">Binds 1 [4Fe-4S] cluster. The cluster is coordinated with 3 cysteines and an exchangeable S-adenosyl-L-methionine.</text>
</comment>
<dbReference type="SFLD" id="SFLDG01066">
    <property type="entry name" value="organic_radical-activating_enz"/>
    <property type="match status" value="1"/>
</dbReference>
<evidence type="ECO:0000256" key="4">
    <source>
        <dbReference type="ARBA" id="ARBA00022691"/>
    </source>
</evidence>
<evidence type="ECO:0000256" key="5">
    <source>
        <dbReference type="ARBA" id="ARBA00022723"/>
    </source>
</evidence>
<evidence type="ECO:0000313" key="12">
    <source>
        <dbReference type="Proteomes" id="UP001148482"/>
    </source>
</evidence>
<comment type="function">
    <text evidence="9">Activation of pyruvate formate-lyase under anaerobic conditions by generation of an organic free radical, using S-adenosylmethionine and reduced flavodoxin as cosubstrates to produce 5'-deoxy-adenosine.</text>
</comment>
<keyword evidence="9" id="KW-0963">Cytoplasm</keyword>
<dbReference type="PIRSF" id="PIRSF000371">
    <property type="entry name" value="PFL_act_enz"/>
    <property type="match status" value="1"/>
</dbReference>
<dbReference type="PROSITE" id="PS01087">
    <property type="entry name" value="RADICAL_ACTIVATING"/>
    <property type="match status" value="1"/>
</dbReference>
<evidence type="ECO:0000256" key="9">
    <source>
        <dbReference type="RuleBase" id="RU362053"/>
    </source>
</evidence>
<reference evidence="11" key="1">
    <citation type="submission" date="2022-11" db="EMBL/GenBank/DDBJ databases">
        <title>Salinimicrobium profundisediminis sp. nov., isolated from deep-sea sediment of the Mariana Trench.</title>
        <authorList>
            <person name="Fu H."/>
        </authorList>
    </citation>
    <scope>NUCLEOTIDE SEQUENCE</scope>
    <source>
        <strain evidence="11">MT39</strain>
    </source>
</reference>
<dbReference type="InterPro" id="IPR034457">
    <property type="entry name" value="Organic_radical-activating"/>
</dbReference>
<keyword evidence="11" id="KW-0670">Pyruvate</keyword>
<dbReference type="Proteomes" id="UP001148482">
    <property type="component" value="Unassembled WGS sequence"/>
</dbReference>
<dbReference type="NCBIfam" id="TIGR02493">
    <property type="entry name" value="PFLA"/>
    <property type="match status" value="1"/>
</dbReference>
<dbReference type="InterPro" id="IPR007197">
    <property type="entry name" value="rSAM"/>
</dbReference>
<dbReference type="RefSeq" id="WP_266069425.1">
    <property type="nucleotide sequence ID" value="NZ_JAPJDA010000011.1"/>
</dbReference>
<keyword evidence="6 9" id="KW-0560">Oxidoreductase</keyword>
<dbReference type="CDD" id="cd01335">
    <property type="entry name" value="Radical_SAM"/>
    <property type="match status" value="1"/>
</dbReference>
<evidence type="ECO:0000256" key="8">
    <source>
        <dbReference type="ARBA" id="ARBA00023014"/>
    </source>
</evidence>
<keyword evidence="3 9" id="KW-0004">4Fe-4S</keyword>
<dbReference type="GO" id="GO:0005737">
    <property type="term" value="C:cytoplasm"/>
    <property type="evidence" value="ECO:0007669"/>
    <property type="project" value="UniProtKB-SubCell"/>
</dbReference>
<dbReference type="EMBL" id="JAPJDA010000011">
    <property type="protein sequence ID" value="MCX2838165.1"/>
    <property type="molecule type" value="Genomic_DNA"/>
</dbReference>
<dbReference type="GO" id="GO:0043365">
    <property type="term" value="F:[formate-C-acetyltransferase]-activating enzyme activity"/>
    <property type="evidence" value="ECO:0007669"/>
    <property type="project" value="UniProtKB-UniRule"/>
</dbReference>
<dbReference type="PROSITE" id="PS51918">
    <property type="entry name" value="RADICAL_SAM"/>
    <property type="match status" value="1"/>
</dbReference>
<keyword evidence="12" id="KW-1185">Reference proteome</keyword>
<dbReference type="InterPro" id="IPR013785">
    <property type="entry name" value="Aldolase_TIM"/>
</dbReference>
<proteinExistence type="inferred from homology"/>
<evidence type="ECO:0000256" key="3">
    <source>
        <dbReference type="ARBA" id="ARBA00022485"/>
    </source>
</evidence>
<feature type="domain" description="Radical SAM core" evidence="10">
    <location>
        <begin position="34"/>
        <end position="257"/>
    </location>
</feature>
<evidence type="ECO:0000256" key="2">
    <source>
        <dbReference type="ARBA" id="ARBA00009777"/>
    </source>
</evidence>
<keyword evidence="4 9" id="KW-0949">S-adenosyl-L-methionine</keyword>
<dbReference type="GO" id="GO:0051539">
    <property type="term" value="F:4 iron, 4 sulfur cluster binding"/>
    <property type="evidence" value="ECO:0007669"/>
    <property type="project" value="UniProtKB-UniRule"/>
</dbReference>
<dbReference type="Gene3D" id="3.20.20.70">
    <property type="entry name" value="Aldolase class I"/>
    <property type="match status" value="1"/>
</dbReference>
<comment type="subcellular location">
    <subcellularLocation>
        <location evidence="9">Cytoplasm</location>
    </subcellularLocation>
</comment>
<comment type="catalytic activity">
    <reaction evidence="9">
        <text>glycyl-[formate C-acetyltransferase] + reduced [flavodoxin] + S-adenosyl-L-methionine = glycin-2-yl radical-[formate C-acetyltransferase] + semiquinone [flavodoxin] + 5'-deoxyadenosine + L-methionine + H(+)</text>
        <dbReference type="Rhea" id="RHEA:19225"/>
        <dbReference type="Rhea" id="RHEA-COMP:10622"/>
        <dbReference type="Rhea" id="RHEA-COMP:12190"/>
        <dbReference type="Rhea" id="RHEA-COMP:12191"/>
        <dbReference type="Rhea" id="RHEA-COMP:14480"/>
        <dbReference type="ChEBI" id="CHEBI:15378"/>
        <dbReference type="ChEBI" id="CHEBI:17319"/>
        <dbReference type="ChEBI" id="CHEBI:29947"/>
        <dbReference type="ChEBI" id="CHEBI:32722"/>
        <dbReference type="ChEBI" id="CHEBI:57618"/>
        <dbReference type="ChEBI" id="CHEBI:57844"/>
        <dbReference type="ChEBI" id="CHEBI:59789"/>
        <dbReference type="ChEBI" id="CHEBI:140311"/>
        <dbReference type="EC" id="1.97.1.4"/>
    </reaction>
</comment>
<dbReference type="InterPro" id="IPR012838">
    <property type="entry name" value="PFL1_activating"/>
</dbReference>
<dbReference type="EC" id="1.97.1.4" evidence="9"/>
<comment type="similarity">
    <text evidence="2 9">Belongs to the organic radical-activating enzymes family.</text>
</comment>
<keyword evidence="7 9" id="KW-0408">Iron</keyword>
<dbReference type="Pfam" id="PF04055">
    <property type="entry name" value="Radical_SAM"/>
    <property type="match status" value="1"/>
</dbReference>